<reference evidence="1 2" key="1">
    <citation type="submission" date="2018-06" db="EMBL/GenBank/DDBJ databases">
        <authorList>
            <consortium name="Pathogen Informatics"/>
            <person name="Doyle S."/>
        </authorList>
    </citation>
    <scope>NUCLEOTIDE SEQUENCE [LARGE SCALE GENOMIC DNA]</scope>
    <source>
        <strain evidence="1 2">NCTC7908</strain>
    </source>
</reference>
<evidence type="ECO:0000313" key="2">
    <source>
        <dbReference type="Proteomes" id="UP000248741"/>
    </source>
</evidence>
<name>A0ABD7MVL7_CORUL</name>
<organism evidence="1 2">
    <name type="scientific">Corynebacterium ulcerans</name>
    <dbReference type="NCBI Taxonomy" id="65058"/>
    <lineage>
        <taxon>Bacteria</taxon>
        <taxon>Bacillati</taxon>
        <taxon>Actinomycetota</taxon>
        <taxon>Actinomycetes</taxon>
        <taxon>Mycobacteriales</taxon>
        <taxon>Corynebacteriaceae</taxon>
        <taxon>Corynebacterium</taxon>
    </lineage>
</organism>
<protein>
    <submittedName>
        <fullName evidence="1">Cell wall channel</fullName>
    </submittedName>
</protein>
<dbReference type="KEGG" id="cuj:CUL131002_1916c"/>
<accession>A0ABD7MVL7</accession>
<proteinExistence type="predicted"/>
<dbReference type="Proteomes" id="UP000248741">
    <property type="component" value="Chromosome 1"/>
</dbReference>
<dbReference type="AlphaFoldDB" id="A0ABD7MVL7"/>
<evidence type="ECO:0000313" key="1">
    <source>
        <dbReference type="EMBL" id="SQG53445.1"/>
    </source>
</evidence>
<dbReference type="RefSeq" id="WP_046096321.1">
    <property type="nucleotide sequence ID" value="NZ_CP011095.1"/>
</dbReference>
<sequence length="61" mass="6640">MNIVQMANDLVLGLERLGDFFKGYDALVKFGKFIFDGTFADKLDVWGGNLSSAFLSSGSSK</sequence>
<gene>
    <name evidence="1" type="primary">porH</name>
    <name evidence="1" type="ORF">NCTC7908_02203</name>
</gene>
<dbReference type="EMBL" id="LS483400">
    <property type="protein sequence ID" value="SQG53445.1"/>
    <property type="molecule type" value="Genomic_DNA"/>
</dbReference>